<feature type="transmembrane region" description="Helical" evidence="7">
    <location>
        <begin position="270"/>
        <end position="289"/>
    </location>
</feature>
<comment type="subcellular location">
    <subcellularLocation>
        <location evidence="1">Cell membrane</location>
        <topology evidence="1">Multi-pass membrane protein</topology>
    </subcellularLocation>
</comment>
<dbReference type="AlphaFoldDB" id="A0A8I1SST0"/>
<proteinExistence type="inferred from homology"/>
<feature type="transmembrane region" description="Helical" evidence="7">
    <location>
        <begin position="72"/>
        <end position="90"/>
    </location>
</feature>
<keyword evidence="6 7" id="KW-0472">Membrane</keyword>
<feature type="transmembrane region" description="Helical" evidence="7">
    <location>
        <begin position="102"/>
        <end position="130"/>
    </location>
</feature>
<dbReference type="GO" id="GO:0005886">
    <property type="term" value="C:plasma membrane"/>
    <property type="evidence" value="ECO:0007669"/>
    <property type="project" value="UniProtKB-SubCell"/>
</dbReference>
<dbReference type="RefSeq" id="WP_276726741.1">
    <property type="nucleotide sequence ID" value="NZ_JAFKMR010000009.1"/>
</dbReference>
<evidence type="ECO:0000259" key="8">
    <source>
        <dbReference type="Pfam" id="PF01757"/>
    </source>
</evidence>
<dbReference type="Pfam" id="PF01757">
    <property type="entry name" value="Acyl_transf_3"/>
    <property type="match status" value="1"/>
</dbReference>
<dbReference type="PANTHER" id="PTHR40074">
    <property type="entry name" value="O-ACETYLTRANSFERASE WECH"/>
    <property type="match status" value="1"/>
</dbReference>
<feature type="transmembrane region" description="Helical" evidence="7">
    <location>
        <begin position="180"/>
        <end position="197"/>
    </location>
</feature>
<evidence type="ECO:0000256" key="6">
    <source>
        <dbReference type="ARBA" id="ARBA00023136"/>
    </source>
</evidence>
<feature type="transmembrane region" description="Helical" evidence="7">
    <location>
        <begin position="42"/>
        <end position="60"/>
    </location>
</feature>
<dbReference type="Proteomes" id="UP000664800">
    <property type="component" value="Unassembled WGS sequence"/>
</dbReference>
<sequence length="346" mass="38905">MDRRFDLLRVFACFLVVIIHISGSDANVLNSNWWAGNVYDSFARASVPIFFMISGAMLLPKSEPLLAFFRKRFWKVIPPLVGWSLFYLWWLHHNGLHIGPPVYWILAILRGPTMYHLWFFYAILGLYLFVPLMRRAYLASSQPERLLILTLWFGWISAYPMLNTLLTGEPFVTTSGNPHSIGYFAPYAGYMFLGAVLSEHAWRKSTGALLFAAGVAATVAMTAIYTQRAGHLDQTFYDYLAPNVTVAAAGLFMLFLGMQKGASPPWLSRLSLYTVAIYGVHVFLIDPVAEILRVSKTTGIGWIDVPFTAAFVFLTAAAIAHLLRVFEDAVRAAARIFAARYQARLL</sequence>
<feature type="transmembrane region" description="Helical" evidence="7">
    <location>
        <begin position="209"/>
        <end position="227"/>
    </location>
</feature>
<organism evidence="9 10">
    <name type="scientific">Thiomonas arsenitoxydans (strain DSM 22701 / CIP 110005 / 3As)</name>
    <dbReference type="NCBI Taxonomy" id="426114"/>
    <lineage>
        <taxon>Bacteria</taxon>
        <taxon>Pseudomonadati</taxon>
        <taxon>Pseudomonadota</taxon>
        <taxon>Betaproteobacteria</taxon>
        <taxon>Burkholderiales</taxon>
        <taxon>Thiomonas</taxon>
    </lineage>
</organism>
<keyword evidence="3" id="KW-1003">Cell membrane</keyword>
<protein>
    <submittedName>
        <fullName evidence="9">Acyltransferase family protein</fullName>
    </submittedName>
</protein>
<evidence type="ECO:0000313" key="10">
    <source>
        <dbReference type="Proteomes" id="UP000664800"/>
    </source>
</evidence>
<reference evidence="9" key="1">
    <citation type="submission" date="2021-02" db="EMBL/GenBank/DDBJ databases">
        <title>Thiocyanate and organic carbon inputs drive convergent selection for specific autotrophic Afipia and Thiobacillus strains within complex microbiomes.</title>
        <authorList>
            <person name="Huddy R.J."/>
            <person name="Sachdeva R."/>
            <person name="Kadzinga F."/>
            <person name="Kantor R.S."/>
            <person name="Harrison S.T.L."/>
            <person name="Banfield J.F."/>
        </authorList>
    </citation>
    <scope>NUCLEOTIDE SEQUENCE</scope>
    <source>
        <strain evidence="9">SCN18_13_7_16_R3_B_64_19</strain>
    </source>
</reference>
<dbReference type="GO" id="GO:0016413">
    <property type="term" value="F:O-acetyltransferase activity"/>
    <property type="evidence" value="ECO:0007669"/>
    <property type="project" value="TreeGrafter"/>
</dbReference>
<keyword evidence="9" id="KW-0012">Acyltransferase</keyword>
<feature type="transmembrane region" description="Helical" evidence="7">
    <location>
        <begin position="146"/>
        <end position="168"/>
    </location>
</feature>
<comment type="caution">
    <text evidence="9">The sequence shown here is derived from an EMBL/GenBank/DDBJ whole genome shotgun (WGS) entry which is preliminary data.</text>
</comment>
<evidence type="ECO:0000256" key="2">
    <source>
        <dbReference type="ARBA" id="ARBA00007400"/>
    </source>
</evidence>
<dbReference type="InterPro" id="IPR002656">
    <property type="entry name" value="Acyl_transf_3_dom"/>
</dbReference>
<keyword evidence="5 7" id="KW-1133">Transmembrane helix</keyword>
<accession>A0A8I1SST0</accession>
<gene>
    <name evidence="9" type="ORF">J0I24_00250</name>
</gene>
<dbReference type="EMBL" id="JAFKMR010000009">
    <property type="protein sequence ID" value="MBN8742715.1"/>
    <property type="molecule type" value="Genomic_DNA"/>
</dbReference>
<feature type="transmembrane region" description="Helical" evidence="7">
    <location>
        <begin position="301"/>
        <end position="323"/>
    </location>
</feature>
<evidence type="ECO:0000313" key="9">
    <source>
        <dbReference type="EMBL" id="MBN8742715.1"/>
    </source>
</evidence>
<keyword evidence="9" id="KW-0808">Transferase</keyword>
<evidence type="ECO:0000256" key="7">
    <source>
        <dbReference type="SAM" id="Phobius"/>
    </source>
</evidence>
<evidence type="ECO:0000256" key="3">
    <source>
        <dbReference type="ARBA" id="ARBA00022475"/>
    </source>
</evidence>
<dbReference type="PANTHER" id="PTHR40074:SF2">
    <property type="entry name" value="O-ACETYLTRANSFERASE WECH"/>
    <property type="match status" value="1"/>
</dbReference>
<evidence type="ECO:0000256" key="4">
    <source>
        <dbReference type="ARBA" id="ARBA00022692"/>
    </source>
</evidence>
<keyword evidence="4 7" id="KW-0812">Transmembrane</keyword>
<comment type="similarity">
    <text evidence="2">Belongs to the acyltransferase 3 family.</text>
</comment>
<evidence type="ECO:0000256" key="5">
    <source>
        <dbReference type="ARBA" id="ARBA00022989"/>
    </source>
</evidence>
<name>A0A8I1SST0_THIA3</name>
<feature type="domain" description="Acyltransferase 3" evidence="8">
    <location>
        <begin position="4"/>
        <end position="318"/>
    </location>
</feature>
<feature type="transmembrane region" description="Helical" evidence="7">
    <location>
        <begin position="239"/>
        <end position="258"/>
    </location>
</feature>
<evidence type="ECO:0000256" key="1">
    <source>
        <dbReference type="ARBA" id="ARBA00004651"/>
    </source>
</evidence>
<dbReference type="GO" id="GO:0009246">
    <property type="term" value="P:enterobacterial common antigen biosynthetic process"/>
    <property type="evidence" value="ECO:0007669"/>
    <property type="project" value="TreeGrafter"/>
</dbReference>